<keyword evidence="3 5" id="KW-0698">rRNA processing</keyword>
<dbReference type="InterPro" id="IPR011961">
    <property type="entry name" value="RimM"/>
</dbReference>
<dbReference type="GO" id="GO:0042274">
    <property type="term" value="P:ribosomal small subunit biogenesis"/>
    <property type="evidence" value="ECO:0007669"/>
    <property type="project" value="UniProtKB-UniRule"/>
</dbReference>
<evidence type="ECO:0000259" key="6">
    <source>
        <dbReference type="Pfam" id="PF01782"/>
    </source>
</evidence>
<dbReference type="SUPFAM" id="SSF50447">
    <property type="entry name" value="Translation proteins"/>
    <property type="match status" value="1"/>
</dbReference>
<comment type="domain">
    <text evidence="5">The PRC barrel domain binds ribosomal protein uS19.</text>
</comment>
<feature type="domain" description="Ribosome maturation factor RimM PRC barrel" evidence="7">
    <location>
        <begin position="104"/>
        <end position="171"/>
    </location>
</feature>
<dbReference type="SUPFAM" id="SSF50346">
    <property type="entry name" value="PRC-barrel domain"/>
    <property type="match status" value="1"/>
</dbReference>
<comment type="subcellular location">
    <subcellularLocation>
        <location evidence="5">Cytoplasm</location>
    </subcellularLocation>
</comment>
<dbReference type="GO" id="GO:0043022">
    <property type="term" value="F:ribosome binding"/>
    <property type="evidence" value="ECO:0007669"/>
    <property type="project" value="InterPro"/>
</dbReference>
<dbReference type="HAMAP" id="MF_00014">
    <property type="entry name" value="Ribosome_mat_RimM"/>
    <property type="match status" value="1"/>
</dbReference>
<dbReference type="AlphaFoldDB" id="H5SIU5"/>
<dbReference type="GO" id="GO:0005840">
    <property type="term" value="C:ribosome"/>
    <property type="evidence" value="ECO:0007669"/>
    <property type="project" value="InterPro"/>
</dbReference>
<dbReference type="EMBL" id="AP011737">
    <property type="protein sequence ID" value="BAL56081.1"/>
    <property type="molecule type" value="Genomic_DNA"/>
</dbReference>
<dbReference type="InterPro" id="IPR009000">
    <property type="entry name" value="Transl_B-barrel_sf"/>
</dbReference>
<proteinExistence type="inferred from homology"/>
<dbReference type="Pfam" id="PF24986">
    <property type="entry name" value="PRC_RimM"/>
    <property type="match status" value="1"/>
</dbReference>
<keyword evidence="2 5" id="KW-0690">Ribosome biogenesis</keyword>
<keyword evidence="4 5" id="KW-0143">Chaperone</keyword>
<evidence type="ECO:0000313" key="8">
    <source>
        <dbReference type="EMBL" id="BAL56081.1"/>
    </source>
</evidence>
<dbReference type="NCBIfam" id="TIGR02273">
    <property type="entry name" value="16S_RimM"/>
    <property type="match status" value="1"/>
</dbReference>
<dbReference type="Gene3D" id="2.30.30.240">
    <property type="entry name" value="PRC-barrel domain"/>
    <property type="match status" value="1"/>
</dbReference>
<dbReference type="GO" id="GO:0006364">
    <property type="term" value="P:rRNA processing"/>
    <property type="evidence" value="ECO:0007669"/>
    <property type="project" value="UniProtKB-UniRule"/>
</dbReference>
<reference evidence="8" key="2">
    <citation type="journal article" date="2012" name="PLoS ONE">
        <title>A Deeply Branching Thermophilic Bacterium with an Ancient Acetyl-CoA Pathway Dominates a Subsurface Ecosystem.</title>
        <authorList>
            <person name="Takami H."/>
            <person name="Noguchi H."/>
            <person name="Takaki Y."/>
            <person name="Uchiyama I."/>
            <person name="Toyoda A."/>
            <person name="Nishi S."/>
            <person name="Chee G.-J."/>
            <person name="Arai W."/>
            <person name="Nunoura T."/>
            <person name="Itoh T."/>
            <person name="Hattori M."/>
            <person name="Takai K."/>
        </authorList>
    </citation>
    <scope>NUCLEOTIDE SEQUENCE</scope>
</reference>
<sequence>MGPEPEFLTIARIVRPRGVKGEVVAEIVTDRPERFAAVTRVRLEASDGQVVESRVERYWFHRGQVILKLEGCETIEAASRLRGWWVKIARQEAIPLEEDEYFLFELIGCEVWTESGQHVGRVREVMETAEVPLLVVEGEGAEEVLIPFARAICPVVDISARRILITPPDGLLDLNRERSLRERTMERSGETPRS</sequence>
<comment type="function">
    <text evidence="5">An accessory protein needed during the final step in the assembly of 30S ribosomal subunit, possibly for assembly of the head region. Essential for efficient processing of 16S rRNA. May be needed both before and after RbfA during the maturation of 16S rRNA. It has affinity for free ribosomal 30S subunits but not for 70S ribosomes.</text>
</comment>
<name>H5SIU5_9BACT</name>
<protein>
    <recommendedName>
        <fullName evidence="5">Ribosome maturation factor RimM</fullName>
    </recommendedName>
</protein>
<gene>
    <name evidence="5" type="primary">rimM</name>
    <name evidence="8" type="ORF">HGMM_F34F02C18</name>
</gene>
<reference evidence="8" key="1">
    <citation type="journal article" date="2005" name="Environ. Microbiol.">
        <title>Genetic and functional properties of uncultivated thermophilic crenarchaeotes from a subsurface gold mine as revealed by analysis of genome fragments.</title>
        <authorList>
            <person name="Nunoura T."/>
            <person name="Hirayama H."/>
            <person name="Takami H."/>
            <person name="Oida H."/>
            <person name="Nishi S."/>
            <person name="Shimamura S."/>
            <person name="Suzuki Y."/>
            <person name="Inagaki F."/>
            <person name="Takai K."/>
            <person name="Nealson K.H."/>
            <person name="Horikoshi K."/>
        </authorList>
    </citation>
    <scope>NUCLEOTIDE SEQUENCE</scope>
</reference>
<dbReference type="InterPro" id="IPR002676">
    <property type="entry name" value="RimM_N"/>
</dbReference>
<dbReference type="Pfam" id="PF01782">
    <property type="entry name" value="RimM"/>
    <property type="match status" value="1"/>
</dbReference>
<organism evidence="8">
    <name type="scientific">uncultured Acidobacteriota bacterium</name>
    <dbReference type="NCBI Taxonomy" id="171953"/>
    <lineage>
        <taxon>Bacteria</taxon>
        <taxon>Pseudomonadati</taxon>
        <taxon>Acidobacteriota</taxon>
        <taxon>environmental samples</taxon>
    </lineage>
</organism>
<dbReference type="PANTHER" id="PTHR33692:SF1">
    <property type="entry name" value="RIBOSOME MATURATION FACTOR RIMM"/>
    <property type="match status" value="1"/>
</dbReference>
<evidence type="ECO:0000256" key="4">
    <source>
        <dbReference type="ARBA" id="ARBA00023186"/>
    </source>
</evidence>
<keyword evidence="1 5" id="KW-0963">Cytoplasm</keyword>
<dbReference type="InterPro" id="IPR011033">
    <property type="entry name" value="PRC_barrel-like_sf"/>
</dbReference>
<dbReference type="InterPro" id="IPR056792">
    <property type="entry name" value="PRC_RimM"/>
</dbReference>
<dbReference type="Gene3D" id="2.40.30.60">
    <property type="entry name" value="RimM"/>
    <property type="match status" value="1"/>
</dbReference>
<comment type="similarity">
    <text evidence="5">Belongs to the RimM family.</text>
</comment>
<accession>H5SIU5</accession>
<evidence type="ECO:0000256" key="3">
    <source>
        <dbReference type="ARBA" id="ARBA00022552"/>
    </source>
</evidence>
<evidence type="ECO:0000259" key="7">
    <source>
        <dbReference type="Pfam" id="PF24986"/>
    </source>
</evidence>
<dbReference type="InterPro" id="IPR036976">
    <property type="entry name" value="RimM_N_sf"/>
</dbReference>
<feature type="domain" description="RimM N-terminal" evidence="6">
    <location>
        <begin position="10"/>
        <end position="91"/>
    </location>
</feature>
<evidence type="ECO:0000256" key="5">
    <source>
        <dbReference type="HAMAP-Rule" id="MF_00014"/>
    </source>
</evidence>
<dbReference type="PANTHER" id="PTHR33692">
    <property type="entry name" value="RIBOSOME MATURATION FACTOR RIMM"/>
    <property type="match status" value="1"/>
</dbReference>
<evidence type="ECO:0000256" key="2">
    <source>
        <dbReference type="ARBA" id="ARBA00022517"/>
    </source>
</evidence>
<dbReference type="GO" id="GO:0005737">
    <property type="term" value="C:cytoplasm"/>
    <property type="evidence" value="ECO:0007669"/>
    <property type="project" value="UniProtKB-SubCell"/>
</dbReference>
<comment type="subunit">
    <text evidence="5">Binds ribosomal protein uS19.</text>
</comment>
<evidence type="ECO:0000256" key="1">
    <source>
        <dbReference type="ARBA" id="ARBA00022490"/>
    </source>
</evidence>